<dbReference type="EMBL" id="CP000124">
    <property type="protein sequence ID" value="ABA48009.1"/>
    <property type="molecule type" value="Genomic_DNA"/>
</dbReference>
<evidence type="ECO:0000313" key="2">
    <source>
        <dbReference type="EMBL" id="ABA48009.1"/>
    </source>
</evidence>
<name>Q3JPL3_BURP1</name>
<dbReference type="KEGG" id="bpm:BURPS1710b_3117"/>
<dbReference type="Proteomes" id="UP000002700">
    <property type="component" value="Chromosome I"/>
</dbReference>
<feature type="compositionally biased region" description="Polar residues" evidence="1">
    <location>
        <begin position="17"/>
        <end position="31"/>
    </location>
</feature>
<evidence type="ECO:0000256" key="1">
    <source>
        <dbReference type="SAM" id="MobiDB-lite"/>
    </source>
</evidence>
<sequence length="31" mass="3362">MPRQRGLKNVELDVSMPNRSRVTSGSACTGN</sequence>
<organism evidence="2 3">
    <name type="scientific">Burkholderia pseudomallei (strain 1710b)</name>
    <dbReference type="NCBI Taxonomy" id="320372"/>
    <lineage>
        <taxon>Bacteria</taxon>
        <taxon>Pseudomonadati</taxon>
        <taxon>Pseudomonadota</taxon>
        <taxon>Betaproteobacteria</taxon>
        <taxon>Burkholderiales</taxon>
        <taxon>Burkholderiaceae</taxon>
        <taxon>Burkholderia</taxon>
        <taxon>pseudomallei group</taxon>
    </lineage>
</organism>
<feature type="region of interest" description="Disordered" evidence="1">
    <location>
        <begin position="1"/>
        <end position="31"/>
    </location>
</feature>
<accession>Q3JPL3</accession>
<protein>
    <submittedName>
        <fullName evidence="2">Uncharacterized protein</fullName>
    </submittedName>
</protein>
<gene>
    <name evidence="2" type="ordered locus">BURPS1710b_3117</name>
</gene>
<dbReference type="HOGENOM" id="CLU_3395523_0_0_4"/>
<reference evidence="2 3" key="1">
    <citation type="submission" date="2005-09" db="EMBL/GenBank/DDBJ databases">
        <authorList>
            <person name="Woods D.E."/>
            <person name="Nierman W.C."/>
        </authorList>
    </citation>
    <scope>NUCLEOTIDE SEQUENCE [LARGE SCALE GENOMIC DNA]</scope>
    <source>
        <strain evidence="2 3">1710b</strain>
    </source>
</reference>
<proteinExistence type="predicted"/>
<evidence type="ECO:0000313" key="3">
    <source>
        <dbReference type="Proteomes" id="UP000002700"/>
    </source>
</evidence>
<dbReference type="AlphaFoldDB" id="Q3JPL3"/>
<dbReference type="EnsemblBacteria" id="ABA48009">
    <property type="protein sequence ID" value="ABA48009"/>
    <property type="gene ID" value="BURPS1710b_3117"/>
</dbReference>